<sequence>MAQIEIALKNKTQERWKQMNEQLCRFVGSRAIRDQQLEEPTSLSRTDQQQRRKEQVEEMHDLALRHGHDPSKAGNISLPENRLNTGAESKRLLNAELETSERIVKEDEAHQARGITAHAKKDSQRSNSRGETTYRKMFRGAAECLREALQLDGVLFNDGLTGQHGGVQPIPEGENELEHEMVQRPRRERFPEETIGHDPFFPKDGSSSSDTPLHQQSREARLQPTTMTYKSTEYRSGVNTKRHAEILGLSIRGPDGAPKSKPLSKTTLGLVQLEEGHLQMLMNRYPEGNVWYIHHDTDVCYSLRNDVLVEEEPLQETKNLISTFPGARQIIFQPLKDPVSEKRLAGCFAWSMTMSPAFTDTTDLPSLRGFLHVLESEVSRIDMAAALKQQEAFVSSVSHELRTPLHGILGSVQLLADTDLNSFQKDLANTIKTSGTTLNETLTSVLSYARINQFERQQHKYRQKRPPDSVWSHSAKLDPPPGADTIFKGLYVSANIALLCEEITSVLDAGQSYDSSTETRNITVINEIDYEENWNYFTEPGALRRIAMNIIGNALKYTTNGSVTFKLTVSDIELGDAAQQGDRVPQRMITLAVKDTGKGISKEFMENHLFVPFTQEDTTSSQGVGLGMSIVKSLVSLLAGVIEVESELGRGTEVTIKIPMTLCNPEQEAIGKPAFDLSQRNAFVRGEHLSVVLFGFPTVIRHSLERCLHESNEDVVDDVEKMAQRCSKPIALLSAALNKCSLANPMRTFKGYSRVEQLHHPTGPDSLGKALSGCMVQLQDIRGHGDGSEESASVPGETALGNADRQLRDENQTLDESACNASRKRAQTSSARSDSANGQDTSLPESEDAQHRHEGDPYQRVPPSRCKSSTGSEDSSNVPMRLRILVVEDNAVNRKLLGAFLKKHGCQNVQYAENGALAVKMVEERPESFDVIFMDLSMPVMDGFTATREIRRMEQERSSASPCGATTTPAYIAALTGLASEQDEDEAFAAGVNKFVTKPIQFNKLLEILEQ</sequence>
<dbReference type="SUPFAM" id="SSF55874">
    <property type="entry name" value="ATPase domain of HSP90 chaperone/DNA topoisomerase II/histidine kinase"/>
    <property type="match status" value="1"/>
</dbReference>
<feature type="compositionally biased region" description="Basic and acidic residues" evidence="3">
    <location>
        <begin position="48"/>
        <end position="58"/>
    </location>
</feature>
<dbReference type="PROSITE" id="PS50109">
    <property type="entry name" value="HIS_KIN"/>
    <property type="match status" value="1"/>
</dbReference>
<dbReference type="Gene3D" id="3.30.565.10">
    <property type="entry name" value="Histidine kinase-like ATPase, C-terminal domain"/>
    <property type="match status" value="1"/>
</dbReference>
<gene>
    <name evidence="6" type="ORF">EKO04_009812</name>
</gene>
<dbReference type="PANTHER" id="PTHR43719:SF72">
    <property type="entry name" value="HISTIDINE KINASE_RESPONSE REGULATOR, PUTATIVE (AFU_ORTHOLOGUE AFUA_8G06140)-RELATED"/>
    <property type="match status" value="1"/>
</dbReference>
<keyword evidence="1 2" id="KW-0597">Phosphoprotein</keyword>
<feature type="region of interest" description="Disordered" evidence="3">
    <location>
        <begin position="782"/>
        <end position="876"/>
    </location>
</feature>
<evidence type="ECO:0000256" key="3">
    <source>
        <dbReference type="SAM" id="MobiDB-lite"/>
    </source>
</evidence>
<keyword evidence="7" id="KW-1185">Reference proteome</keyword>
<evidence type="ECO:0000256" key="2">
    <source>
        <dbReference type="PROSITE-ProRule" id="PRU00169"/>
    </source>
</evidence>
<dbReference type="EMBL" id="RZGK01000019">
    <property type="protein sequence ID" value="KAF9691942.1"/>
    <property type="molecule type" value="Genomic_DNA"/>
</dbReference>
<accession>A0A8H7MG43</accession>
<feature type="compositionally biased region" description="Polar residues" evidence="3">
    <location>
        <begin position="827"/>
        <end position="844"/>
    </location>
</feature>
<dbReference type="PROSITE" id="PS50110">
    <property type="entry name" value="RESPONSE_REGULATORY"/>
    <property type="match status" value="1"/>
</dbReference>
<feature type="region of interest" description="Disordered" evidence="3">
    <location>
        <begin position="35"/>
        <end position="58"/>
    </location>
</feature>
<dbReference type="InterPro" id="IPR036890">
    <property type="entry name" value="HATPase_C_sf"/>
</dbReference>
<dbReference type="InterPro" id="IPR004358">
    <property type="entry name" value="Sig_transdc_His_kin-like_C"/>
</dbReference>
<evidence type="ECO:0000256" key="1">
    <source>
        <dbReference type="ARBA" id="ARBA00022553"/>
    </source>
</evidence>
<feature type="compositionally biased region" description="Basic and acidic residues" evidence="3">
    <location>
        <begin position="848"/>
        <end position="857"/>
    </location>
</feature>
<dbReference type="Gene3D" id="1.10.287.130">
    <property type="match status" value="1"/>
</dbReference>
<feature type="domain" description="Response regulatory" evidence="5">
    <location>
        <begin position="883"/>
        <end position="1011"/>
    </location>
</feature>
<dbReference type="CDD" id="cd17546">
    <property type="entry name" value="REC_hyHK_CKI1_RcsC-like"/>
    <property type="match status" value="1"/>
</dbReference>
<dbReference type="InterPro" id="IPR003594">
    <property type="entry name" value="HATPase_dom"/>
</dbReference>
<dbReference type="PRINTS" id="PR00344">
    <property type="entry name" value="BCTRLSENSOR"/>
</dbReference>
<dbReference type="Pfam" id="PF00072">
    <property type="entry name" value="Response_reg"/>
    <property type="match status" value="1"/>
</dbReference>
<organism evidence="6 7">
    <name type="scientific">Ascochyta lentis</name>
    <dbReference type="NCBI Taxonomy" id="205686"/>
    <lineage>
        <taxon>Eukaryota</taxon>
        <taxon>Fungi</taxon>
        <taxon>Dikarya</taxon>
        <taxon>Ascomycota</taxon>
        <taxon>Pezizomycotina</taxon>
        <taxon>Dothideomycetes</taxon>
        <taxon>Pleosporomycetidae</taxon>
        <taxon>Pleosporales</taxon>
        <taxon>Pleosporineae</taxon>
        <taxon>Didymellaceae</taxon>
        <taxon>Ascochyta</taxon>
    </lineage>
</organism>
<name>A0A8H7MG43_9PLEO</name>
<evidence type="ECO:0000259" key="4">
    <source>
        <dbReference type="PROSITE" id="PS50109"/>
    </source>
</evidence>
<dbReference type="SUPFAM" id="SSF52172">
    <property type="entry name" value="CheY-like"/>
    <property type="match status" value="1"/>
</dbReference>
<dbReference type="InterPro" id="IPR011006">
    <property type="entry name" value="CheY-like_superfamily"/>
</dbReference>
<feature type="compositionally biased region" description="Polar residues" evidence="3">
    <location>
        <begin position="38"/>
        <end position="47"/>
    </location>
</feature>
<reference evidence="6" key="1">
    <citation type="submission" date="2018-12" db="EMBL/GenBank/DDBJ databases">
        <authorList>
            <person name="Syme R.A."/>
            <person name="Farfan-Caceres L."/>
            <person name="Lichtenzveig J."/>
        </authorList>
    </citation>
    <scope>NUCLEOTIDE SEQUENCE</scope>
    <source>
        <strain evidence="6">Al4</strain>
    </source>
</reference>
<dbReference type="SMART" id="SM00448">
    <property type="entry name" value="REC"/>
    <property type="match status" value="1"/>
</dbReference>
<dbReference type="GO" id="GO:0000155">
    <property type="term" value="F:phosphorelay sensor kinase activity"/>
    <property type="evidence" value="ECO:0007669"/>
    <property type="project" value="InterPro"/>
</dbReference>
<dbReference type="Pfam" id="PF02518">
    <property type="entry name" value="HATPase_c"/>
    <property type="match status" value="1"/>
</dbReference>
<evidence type="ECO:0000313" key="6">
    <source>
        <dbReference type="EMBL" id="KAF9691942.1"/>
    </source>
</evidence>
<dbReference type="InterPro" id="IPR036097">
    <property type="entry name" value="HisK_dim/P_sf"/>
</dbReference>
<comment type="caution">
    <text evidence="6">The sequence shown here is derived from an EMBL/GenBank/DDBJ whole genome shotgun (WGS) entry which is preliminary data.</text>
</comment>
<dbReference type="OrthoDB" id="60033at2759"/>
<feature type="compositionally biased region" description="Polar residues" evidence="3">
    <location>
        <begin position="205"/>
        <end position="215"/>
    </location>
</feature>
<feature type="region of interest" description="Disordered" evidence="3">
    <location>
        <begin position="193"/>
        <end position="224"/>
    </location>
</feature>
<dbReference type="SMART" id="SM00388">
    <property type="entry name" value="HisKA"/>
    <property type="match status" value="1"/>
</dbReference>
<dbReference type="InterPro" id="IPR050956">
    <property type="entry name" value="2C_system_His_kinase"/>
</dbReference>
<dbReference type="InterPro" id="IPR001789">
    <property type="entry name" value="Sig_transdc_resp-reg_receiver"/>
</dbReference>
<dbReference type="InterPro" id="IPR005467">
    <property type="entry name" value="His_kinase_dom"/>
</dbReference>
<protein>
    <submittedName>
        <fullName evidence="6">Uncharacterized protein</fullName>
    </submittedName>
</protein>
<dbReference type="InterPro" id="IPR003661">
    <property type="entry name" value="HisK_dim/P_dom"/>
</dbReference>
<dbReference type="Proteomes" id="UP000651452">
    <property type="component" value="Unassembled WGS sequence"/>
</dbReference>
<dbReference type="CDD" id="cd00082">
    <property type="entry name" value="HisKA"/>
    <property type="match status" value="1"/>
</dbReference>
<dbReference type="Pfam" id="PF00512">
    <property type="entry name" value="HisKA"/>
    <property type="match status" value="1"/>
</dbReference>
<dbReference type="SMART" id="SM00387">
    <property type="entry name" value="HATPase_c"/>
    <property type="match status" value="1"/>
</dbReference>
<proteinExistence type="predicted"/>
<dbReference type="SUPFAM" id="SSF47384">
    <property type="entry name" value="Homodimeric domain of signal transducing histidine kinase"/>
    <property type="match status" value="1"/>
</dbReference>
<reference evidence="6" key="2">
    <citation type="submission" date="2020-09" db="EMBL/GenBank/DDBJ databases">
        <title>Reference genome assembly for Australian Ascochyta lentis isolate Al4.</title>
        <authorList>
            <person name="Lee R.C."/>
            <person name="Farfan-Caceres L.M."/>
            <person name="Debler J.W."/>
            <person name="Williams A.H."/>
            <person name="Henares B.M."/>
        </authorList>
    </citation>
    <scope>NUCLEOTIDE SEQUENCE</scope>
    <source>
        <strain evidence="6">Al4</strain>
    </source>
</reference>
<dbReference type="AlphaFoldDB" id="A0A8H7MG43"/>
<feature type="domain" description="Histidine kinase" evidence="4">
    <location>
        <begin position="396"/>
        <end position="662"/>
    </location>
</feature>
<dbReference type="PANTHER" id="PTHR43719">
    <property type="entry name" value="TWO-COMPONENT HISTIDINE KINASE"/>
    <property type="match status" value="1"/>
</dbReference>
<feature type="region of interest" description="Disordered" evidence="3">
    <location>
        <begin position="65"/>
        <end position="84"/>
    </location>
</feature>
<feature type="modified residue" description="4-aspartylphosphate" evidence="2">
    <location>
        <position position="935"/>
    </location>
</feature>
<evidence type="ECO:0000259" key="5">
    <source>
        <dbReference type="PROSITE" id="PS50110"/>
    </source>
</evidence>
<feature type="compositionally biased region" description="Polar residues" evidence="3">
    <location>
        <begin position="866"/>
        <end position="876"/>
    </location>
</feature>
<evidence type="ECO:0000313" key="7">
    <source>
        <dbReference type="Proteomes" id="UP000651452"/>
    </source>
</evidence>
<dbReference type="Gene3D" id="3.40.50.2300">
    <property type="match status" value="1"/>
</dbReference>